<evidence type="ECO:0000256" key="2">
    <source>
        <dbReference type="SAM" id="SignalP"/>
    </source>
</evidence>
<evidence type="ECO:0000313" key="3">
    <source>
        <dbReference type="EMBL" id="OGH61260.1"/>
    </source>
</evidence>
<dbReference type="Proteomes" id="UP000176329">
    <property type="component" value="Unassembled WGS sequence"/>
</dbReference>
<feature type="signal peptide" evidence="2">
    <location>
        <begin position="1"/>
        <end position="23"/>
    </location>
</feature>
<evidence type="ECO:0000256" key="1">
    <source>
        <dbReference type="SAM" id="MobiDB-lite"/>
    </source>
</evidence>
<accession>A0A1F6LPE9</accession>
<dbReference type="AlphaFoldDB" id="A0A1F6LPE9"/>
<comment type="caution">
    <text evidence="3">The sequence shown here is derived from an EMBL/GenBank/DDBJ whole genome shotgun (WGS) entry which is preliminary data.</text>
</comment>
<feature type="compositionally biased region" description="Low complexity" evidence="1">
    <location>
        <begin position="163"/>
        <end position="174"/>
    </location>
</feature>
<dbReference type="EMBL" id="MFPV01000043">
    <property type="protein sequence ID" value="OGH61260.1"/>
    <property type="molecule type" value="Genomic_DNA"/>
</dbReference>
<protein>
    <submittedName>
        <fullName evidence="3">Uncharacterized protein</fullName>
    </submittedName>
</protein>
<sequence>MHKGAHVFLATLVLFTVSTSALGYALAKEAARGSSRDRSTSSSRAAKIPWYCIKSAATVVELPVGNPPAPGYSGGQRIPQPPTPTTESAQGGSKRVVTNILKSPEMQIIKNENPQNKPRKTPSRTTQKTRTGINITVPPAREPPSAKGPPVREPPTRGDEPEPGYYPNPGYYTEGSGGKISKDGRNGTSTGTTPQTGGKLID</sequence>
<name>A0A1F6LPE9_9BACT</name>
<feature type="compositionally biased region" description="Polar residues" evidence="1">
    <location>
        <begin position="123"/>
        <end position="134"/>
    </location>
</feature>
<proteinExistence type="predicted"/>
<organism evidence="3 4">
    <name type="scientific">Candidatus Magasanikbacteria bacterium RIFCSPHIGHO2_01_FULL_50_8</name>
    <dbReference type="NCBI Taxonomy" id="1798674"/>
    <lineage>
        <taxon>Bacteria</taxon>
        <taxon>Candidatus Magasanikiibacteriota</taxon>
    </lineage>
</organism>
<keyword evidence="2" id="KW-0732">Signal</keyword>
<reference evidence="3 4" key="1">
    <citation type="journal article" date="2016" name="Nat. Commun.">
        <title>Thousands of microbial genomes shed light on interconnected biogeochemical processes in an aquifer system.</title>
        <authorList>
            <person name="Anantharaman K."/>
            <person name="Brown C.T."/>
            <person name="Hug L.A."/>
            <person name="Sharon I."/>
            <person name="Castelle C.J."/>
            <person name="Probst A.J."/>
            <person name="Thomas B.C."/>
            <person name="Singh A."/>
            <person name="Wilkins M.J."/>
            <person name="Karaoz U."/>
            <person name="Brodie E.L."/>
            <person name="Williams K.H."/>
            <person name="Hubbard S.S."/>
            <person name="Banfield J.F."/>
        </authorList>
    </citation>
    <scope>NUCLEOTIDE SEQUENCE [LARGE SCALE GENOMIC DNA]</scope>
</reference>
<feature type="region of interest" description="Disordered" evidence="1">
    <location>
        <begin position="67"/>
        <end position="202"/>
    </location>
</feature>
<evidence type="ECO:0000313" key="4">
    <source>
        <dbReference type="Proteomes" id="UP000176329"/>
    </source>
</evidence>
<gene>
    <name evidence="3" type="ORF">A2848_02035</name>
</gene>
<feature type="chain" id="PRO_5009525430" evidence="2">
    <location>
        <begin position="24"/>
        <end position="202"/>
    </location>
</feature>
<feature type="compositionally biased region" description="Low complexity" evidence="1">
    <location>
        <begin position="187"/>
        <end position="202"/>
    </location>
</feature>